<dbReference type="GO" id="GO:0003676">
    <property type="term" value="F:nucleic acid binding"/>
    <property type="evidence" value="ECO:0007669"/>
    <property type="project" value="InterPro"/>
</dbReference>
<dbReference type="SUPFAM" id="SSF53098">
    <property type="entry name" value="Ribonuclease H-like"/>
    <property type="match status" value="1"/>
</dbReference>
<dbReference type="EMBL" id="JAGSOJ010000001">
    <property type="protein sequence ID" value="MCM1988405.1"/>
    <property type="molecule type" value="Genomic_DNA"/>
</dbReference>
<reference evidence="2" key="1">
    <citation type="journal article" date="2021" name="mSystems">
        <title>Bacteria and Archaea Synergistically Convert Glycine Betaine to Biogenic Methane in the Formosa Cold Seep of the South China Sea.</title>
        <authorList>
            <person name="Li L."/>
            <person name="Zhang W."/>
            <person name="Zhang S."/>
            <person name="Song L."/>
            <person name="Sun Q."/>
            <person name="Zhang H."/>
            <person name="Xiang H."/>
            <person name="Dong X."/>
        </authorList>
    </citation>
    <scope>NUCLEOTIDE SEQUENCE</scope>
    <source>
        <strain evidence="2">ZWT</strain>
    </source>
</reference>
<dbReference type="SMART" id="SM00479">
    <property type="entry name" value="EXOIII"/>
    <property type="match status" value="1"/>
</dbReference>
<dbReference type="AlphaFoldDB" id="A0A9J6NXP8"/>
<gene>
    <name evidence="2" type="ORF">KDK92_01525</name>
</gene>
<dbReference type="RefSeq" id="WP_250857274.1">
    <property type="nucleotide sequence ID" value="NZ_JAGSOJ010000001.1"/>
</dbReference>
<reference evidence="2" key="2">
    <citation type="submission" date="2021-04" db="EMBL/GenBank/DDBJ databases">
        <authorList>
            <person name="Dong X."/>
        </authorList>
    </citation>
    <scope>NUCLEOTIDE SEQUENCE</scope>
    <source>
        <strain evidence="2">ZWT</strain>
    </source>
</reference>
<evidence type="ECO:0000259" key="1">
    <source>
        <dbReference type="SMART" id="SM00479"/>
    </source>
</evidence>
<dbReference type="PANTHER" id="PTHR30231">
    <property type="entry name" value="DNA POLYMERASE III SUBUNIT EPSILON"/>
    <property type="match status" value="1"/>
</dbReference>
<evidence type="ECO:0000313" key="3">
    <source>
        <dbReference type="Proteomes" id="UP001056429"/>
    </source>
</evidence>
<keyword evidence="2" id="KW-0378">Hydrolase</keyword>
<dbReference type="InterPro" id="IPR036397">
    <property type="entry name" value="RNaseH_sf"/>
</dbReference>
<dbReference type="CDD" id="cd06127">
    <property type="entry name" value="DEDDh"/>
    <property type="match status" value="1"/>
</dbReference>
<keyword evidence="3" id="KW-1185">Reference proteome</keyword>
<organism evidence="2 3">
    <name type="scientific">Oceanirhabdus seepicola</name>
    <dbReference type="NCBI Taxonomy" id="2828781"/>
    <lineage>
        <taxon>Bacteria</taxon>
        <taxon>Bacillati</taxon>
        <taxon>Bacillota</taxon>
        <taxon>Clostridia</taxon>
        <taxon>Eubacteriales</taxon>
        <taxon>Clostridiaceae</taxon>
        <taxon>Oceanirhabdus</taxon>
    </lineage>
</organism>
<dbReference type="PANTHER" id="PTHR30231:SF41">
    <property type="entry name" value="DNA POLYMERASE III SUBUNIT EPSILON"/>
    <property type="match status" value="1"/>
</dbReference>
<comment type="caution">
    <text evidence="2">The sequence shown here is derived from an EMBL/GenBank/DDBJ whole genome shotgun (WGS) entry which is preliminary data.</text>
</comment>
<dbReference type="Proteomes" id="UP001056429">
    <property type="component" value="Unassembled WGS sequence"/>
</dbReference>
<dbReference type="GO" id="GO:0008408">
    <property type="term" value="F:3'-5' exonuclease activity"/>
    <property type="evidence" value="ECO:0007669"/>
    <property type="project" value="TreeGrafter"/>
</dbReference>
<dbReference type="GO" id="GO:0005829">
    <property type="term" value="C:cytosol"/>
    <property type="evidence" value="ECO:0007669"/>
    <property type="project" value="TreeGrafter"/>
</dbReference>
<dbReference type="Gene3D" id="3.30.420.10">
    <property type="entry name" value="Ribonuclease H-like superfamily/Ribonuclease H"/>
    <property type="match status" value="1"/>
</dbReference>
<proteinExistence type="predicted"/>
<keyword evidence="2" id="KW-0540">Nuclease</keyword>
<keyword evidence="2" id="KW-0269">Exonuclease</keyword>
<accession>A0A9J6NXP8</accession>
<name>A0A9J6NXP8_9CLOT</name>
<dbReference type="GO" id="GO:0045004">
    <property type="term" value="P:DNA replication proofreading"/>
    <property type="evidence" value="ECO:0007669"/>
    <property type="project" value="TreeGrafter"/>
</dbReference>
<protein>
    <submittedName>
        <fullName evidence="2">3'-5' exonuclease</fullName>
    </submittedName>
</protein>
<sequence length="203" mass="23595">MKSVFFDTETTGLRPGQIGQLTYIVEENGEFIKGNNLFFRVNMMEPSAERVHGFSMELLEELSGGKTFQDSIDEIKNDFNDAIIIAHNVNFDLKFMNAEFERLGIPFDYKKTFCTMAYFKDITQIPARNGVGYKNPKLEEVVQYYQIEKENIMNATNRLFDCSEVSYHDARYDTTAMYVCCLLSRGRDEVFDLMEDDEQLSFM</sequence>
<feature type="domain" description="Exonuclease" evidence="1">
    <location>
        <begin position="2"/>
        <end position="190"/>
    </location>
</feature>
<evidence type="ECO:0000313" key="2">
    <source>
        <dbReference type="EMBL" id="MCM1988405.1"/>
    </source>
</evidence>
<dbReference type="InterPro" id="IPR013520">
    <property type="entry name" value="Ribonucl_H"/>
</dbReference>
<dbReference type="Pfam" id="PF00929">
    <property type="entry name" value="RNase_T"/>
    <property type="match status" value="1"/>
</dbReference>
<dbReference type="InterPro" id="IPR012337">
    <property type="entry name" value="RNaseH-like_sf"/>
</dbReference>